<keyword evidence="2" id="KW-0378">Hydrolase</keyword>
<dbReference type="Gene3D" id="2.30.42.10">
    <property type="match status" value="1"/>
</dbReference>
<name>X0WCF0_9ZZZZ</name>
<dbReference type="PANTHER" id="PTHR32060">
    <property type="entry name" value="TAIL-SPECIFIC PROTEASE"/>
    <property type="match status" value="1"/>
</dbReference>
<dbReference type="InterPro" id="IPR041489">
    <property type="entry name" value="PDZ_6"/>
</dbReference>
<dbReference type="CDD" id="cd07560">
    <property type="entry name" value="Peptidase_S41_CPP"/>
    <property type="match status" value="1"/>
</dbReference>
<dbReference type="GO" id="GO:0004175">
    <property type="term" value="F:endopeptidase activity"/>
    <property type="evidence" value="ECO:0007669"/>
    <property type="project" value="TreeGrafter"/>
</dbReference>
<dbReference type="AlphaFoldDB" id="X0WCF0"/>
<reference evidence="5" key="1">
    <citation type="journal article" date="2014" name="Front. Microbiol.">
        <title>High frequency of phylogenetically diverse reductive dehalogenase-homologous genes in deep subseafloor sedimentary metagenomes.</title>
        <authorList>
            <person name="Kawai M."/>
            <person name="Futagami T."/>
            <person name="Toyoda A."/>
            <person name="Takaki Y."/>
            <person name="Nishi S."/>
            <person name="Hori S."/>
            <person name="Arai W."/>
            <person name="Tsubouchi T."/>
            <person name="Morono Y."/>
            <person name="Uchiyama I."/>
            <person name="Ito T."/>
            <person name="Fujiyama A."/>
            <person name="Inagaki F."/>
            <person name="Takami H."/>
        </authorList>
    </citation>
    <scope>NUCLEOTIDE SEQUENCE</scope>
    <source>
        <strain evidence="5">Expedition CK06-06</strain>
    </source>
</reference>
<dbReference type="SUPFAM" id="SSF52096">
    <property type="entry name" value="ClpP/crotonase"/>
    <property type="match status" value="1"/>
</dbReference>
<comment type="caution">
    <text evidence="5">The sequence shown here is derived from an EMBL/GenBank/DDBJ whole genome shotgun (WGS) entry which is preliminary data.</text>
</comment>
<dbReference type="InterPro" id="IPR005151">
    <property type="entry name" value="Tail-specific_protease"/>
</dbReference>
<evidence type="ECO:0000259" key="4">
    <source>
        <dbReference type="SMART" id="SM00245"/>
    </source>
</evidence>
<evidence type="ECO:0000256" key="3">
    <source>
        <dbReference type="ARBA" id="ARBA00022825"/>
    </source>
</evidence>
<dbReference type="EMBL" id="BARS01048821">
    <property type="protein sequence ID" value="GAG28320.1"/>
    <property type="molecule type" value="Genomic_DNA"/>
</dbReference>
<dbReference type="GO" id="GO:0007165">
    <property type="term" value="P:signal transduction"/>
    <property type="evidence" value="ECO:0007669"/>
    <property type="project" value="TreeGrafter"/>
</dbReference>
<dbReference type="SUPFAM" id="SSF50156">
    <property type="entry name" value="PDZ domain-like"/>
    <property type="match status" value="1"/>
</dbReference>
<dbReference type="GO" id="GO:0008236">
    <property type="term" value="F:serine-type peptidase activity"/>
    <property type="evidence" value="ECO:0007669"/>
    <property type="project" value="UniProtKB-KW"/>
</dbReference>
<feature type="non-terminal residue" evidence="5">
    <location>
        <position position="242"/>
    </location>
</feature>
<dbReference type="CDD" id="cd06782">
    <property type="entry name" value="cpPDZ_CPP-like"/>
    <property type="match status" value="1"/>
</dbReference>
<sequence length="242" mass="26240">LLLDTPAYKSGLDAGDVIEAVDGVKTKDMSLSCAVHKITGPKGTQVTLTIDRPGEEETKEITIIRDRIIVPTIRGWQRADAGKWLYMIDEEERIGYVRLTSFSAGTASNLEEVLVELESEGLRGLILDLRSNSGGLLDSAVSVVDKFIEEGLIVKRQPGFGRRSILELAHKKKTHPNYPLVILVNSGSASASEIVAGALADEKYERAILVGTRTHGKGSVQGITGYPLGGAQLKYTMAHYHL</sequence>
<dbReference type="InterPro" id="IPR036034">
    <property type="entry name" value="PDZ_sf"/>
</dbReference>
<dbReference type="SMART" id="SM00245">
    <property type="entry name" value="TSPc"/>
    <property type="match status" value="1"/>
</dbReference>
<evidence type="ECO:0000313" key="5">
    <source>
        <dbReference type="EMBL" id="GAG28320.1"/>
    </source>
</evidence>
<protein>
    <recommendedName>
        <fullName evidence="4">Tail specific protease domain-containing protein</fullName>
    </recommendedName>
</protein>
<dbReference type="InterPro" id="IPR004447">
    <property type="entry name" value="Peptidase_S41A"/>
</dbReference>
<dbReference type="GO" id="GO:0030288">
    <property type="term" value="C:outer membrane-bounded periplasmic space"/>
    <property type="evidence" value="ECO:0007669"/>
    <property type="project" value="TreeGrafter"/>
</dbReference>
<proteinExistence type="predicted"/>
<dbReference type="Pfam" id="PF17820">
    <property type="entry name" value="PDZ_6"/>
    <property type="match status" value="1"/>
</dbReference>
<dbReference type="GO" id="GO:0006508">
    <property type="term" value="P:proteolysis"/>
    <property type="evidence" value="ECO:0007669"/>
    <property type="project" value="UniProtKB-KW"/>
</dbReference>
<feature type="non-terminal residue" evidence="5">
    <location>
        <position position="1"/>
    </location>
</feature>
<dbReference type="PANTHER" id="PTHR32060:SF30">
    <property type="entry name" value="CARBOXY-TERMINAL PROCESSING PROTEASE CTPA"/>
    <property type="match status" value="1"/>
</dbReference>
<evidence type="ECO:0000256" key="2">
    <source>
        <dbReference type="ARBA" id="ARBA00022801"/>
    </source>
</evidence>
<feature type="domain" description="Tail specific protease" evidence="4">
    <location>
        <begin position="56"/>
        <end position="242"/>
    </location>
</feature>
<dbReference type="Gene3D" id="3.90.226.10">
    <property type="entry name" value="2-enoyl-CoA Hydratase, Chain A, domain 1"/>
    <property type="match status" value="1"/>
</dbReference>
<accession>X0WCF0</accession>
<dbReference type="Pfam" id="PF03572">
    <property type="entry name" value="Peptidase_S41"/>
    <property type="match status" value="1"/>
</dbReference>
<dbReference type="InterPro" id="IPR029045">
    <property type="entry name" value="ClpP/crotonase-like_dom_sf"/>
</dbReference>
<keyword evidence="3" id="KW-0720">Serine protease</keyword>
<keyword evidence="1" id="KW-0645">Protease</keyword>
<organism evidence="5">
    <name type="scientific">marine sediment metagenome</name>
    <dbReference type="NCBI Taxonomy" id="412755"/>
    <lineage>
        <taxon>unclassified sequences</taxon>
        <taxon>metagenomes</taxon>
        <taxon>ecological metagenomes</taxon>
    </lineage>
</organism>
<gene>
    <name evidence="5" type="ORF">S01H1_73094</name>
</gene>
<evidence type="ECO:0000256" key="1">
    <source>
        <dbReference type="ARBA" id="ARBA00022670"/>
    </source>
</evidence>